<dbReference type="GO" id="GO:0020037">
    <property type="term" value="F:heme binding"/>
    <property type="evidence" value="ECO:0007669"/>
    <property type="project" value="InterPro"/>
</dbReference>
<dbReference type="PANTHER" id="PTHR46300:SF7">
    <property type="entry name" value="P450, PUTATIVE (EUROFUNG)-RELATED"/>
    <property type="match status" value="1"/>
</dbReference>
<dbReference type="OrthoDB" id="2789670at2759"/>
<protein>
    <recommendedName>
        <fullName evidence="14">Cytochrome P450</fullName>
    </recommendedName>
</protein>
<feature type="chain" id="PRO_5001647082" description="Cytochrome P450" evidence="11">
    <location>
        <begin position="28"/>
        <end position="517"/>
    </location>
</feature>
<dbReference type="InterPro" id="IPR017972">
    <property type="entry name" value="Cyt_P450_CS"/>
</dbReference>
<evidence type="ECO:0000256" key="4">
    <source>
        <dbReference type="ARBA" id="ARBA00022617"/>
    </source>
</evidence>
<dbReference type="InterPro" id="IPR001128">
    <property type="entry name" value="Cyt_P450"/>
</dbReference>
<dbReference type="Pfam" id="PF00067">
    <property type="entry name" value="p450"/>
    <property type="match status" value="1"/>
</dbReference>
<evidence type="ECO:0000256" key="5">
    <source>
        <dbReference type="ARBA" id="ARBA00022723"/>
    </source>
</evidence>
<evidence type="ECO:0000256" key="6">
    <source>
        <dbReference type="ARBA" id="ARBA00023002"/>
    </source>
</evidence>
<keyword evidence="4 9" id="KW-0349">Heme</keyword>
<proteinExistence type="inferred from homology"/>
<dbReference type="HOGENOM" id="CLU_001570_2_3_1"/>
<comment type="similarity">
    <text evidence="3 10">Belongs to the cytochrome P450 family.</text>
</comment>
<keyword evidence="5 9" id="KW-0479">Metal-binding</keyword>
<comment type="pathway">
    <text evidence="2">Secondary metabolite biosynthesis.</text>
</comment>
<dbReference type="EMBL" id="KL197716">
    <property type="protein sequence ID" value="KDQ59104.1"/>
    <property type="molecule type" value="Genomic_DNA"/>
</dbReference>
<dbReference type="GO" id="GO:0016705">
    <property type="term" value="F:oxidoreductase activity, acting on paired donors, with incorporation or reduction of molecular oxygen"/>
    <property type="evidence" value="ECO:0007669"/>
    <property type="project" value="InterPro"/>
</dbReference>
<evidence type="ECO:0000256" key="10">
    <source>
        <dbReference type="RuleBase" id="RU000461"/>
    </source>
</evidence>
<evidence type="ECO:0000313" key="12">
    <source>
        <dbReference type="EMBL" id="KDQ59104.1"/>
    </source>
</evidence>
<dbReference type="AlphaFoldDB" id="A0A067PWL6"/>
<evidence type="ECO:0000313" key="13">
    <source>
        <dbReference type="Proteomes" id="UP000027265"/>
    </source>
</evidence>
<evidence type="ECO:0000256" key="9">
    <source>
        <dbReference type="PIRSR" id="PIRSR602401-1"/>
    </source>
</evidence>
<dbReference type="SUPFAM" id="SSF48264">
    <property type="entry name" value="Cytochrome P450"/>
    <property type="match status" value="1"/>
</dbReference>
<comment type="cofactor">
    <cofactor evidence="1 9">
        <name>heme</name>
        <dbReference type="ChEBI" id="CHEBI:30413"/>
    </cofactor>
</comment>
<evidence type="ECO:0000256" key="7">
    <source>
        <dbReference type="ARBA" id="ARBA00023004"/>
    </source>
</evidence>
<keyword evidence="8 10" id="KW-0503">Monooxygenase</keyword>
<dbReference type="GO" id="GO:0004497">
    <property type="term" value="F:monooxygenase activity"/>
    <property type="evidence" value="ECO:0007669"/>
    <property type="project" value="UniProtKB-KW"/>
</dbReference>
<reference evidence="13" key="1">
    <citation type="journal article" date="2014" name="Proc. Natl. Acad. Sci. U.S.A.">
        <title>Extensive sampling of basidiomycete genomes demonstrates inadequacy of the white-rot/brown-rot paradigm for wood decay fungi.</title>
        <authorList>
            <person name="Riley R."/>
            <person name="Salamov A.A."/>
            <person name="Brown D.W."/>
            <person name="Nagy L.G."/>
            <person name="Floudas D."/>
            <person name="Held B.W."/>
            <person name="Levasseur A."/>
            <person name="Lombard V."/>
            <person name="Morin E."/>
            <person name="Otillar R."/>
            <person name="Lindquist E.A."/>
            <person name="Sun H."/>
            <person name="LaButti K.M."/>
            <person name="Schmutz J."/>
            <person name="Jabbour D."/>
            <person name="Luo H."/>
            <person name="Baker S.E."/>
            <person name="Pisabarro A.G."/>
            <person name="Walton J.D."/>
            <person name="Blanchette R.A."/>
            <person name="Henrissat B."/>
            <person name="Martin F."/>
            <person name="Cullen D."/>
            <person name="Hibbett D.S."/>
            <person name="Grigoriev I.V."/>
        </authorList>
    </citation>
    <scope>NUCLEOTIDE SEQUENCE [LARGE SCALE GENOMIC DNA]</scope>
    <source>
        <strain evidence="13">MUCL 33604</strain>
    </source>
</reference>
<dbReference type="STRING" id="933084.A0A067PWL6"/>
<evidence type="ECO:0000256" key="11">
    <source>
        <dbReference type="SAM" id="SignalP"/>
    </source>
</evidence>
<dbReference type="PRINTS" id="PR00385">
    <property type="entry name" value="P450"/>
</dbReference>
<sequence>MLSFSDVLGVALLLHLLWRFWLQPKHSNPNRLPLPPGPKPLPLIGNLLDMPTSFLWLTFDKWTKQYGDIVSVNVFGKTFIILGSSRTTNDLLEKRSAIYSDRVRFPMLVELMGLDWNFAAMRYGDNWRRHRRTFHQQFNQGAIRKYQPIQTRESRLLLQRLLGAPQDFYSIIRLTFTATILDVMYGIRVKDQDDDYVKTAEDFMDSLIETGVPGAFLVDILPILKYVPAWFPGAGFQKKAEHWREVGKRFLNTGFNEVKDAMLKGKYVAPSVVSTQLENLPEGPEARDIEEVIKNTSALGYAAGADTTVSAMEQFFLAMILYPSVQKKAQEELDRVVGRLRLPDFEDRENLPYINALVKETMRWQPITPLAVVHSPIADDVYNGYFIPKGSFVFGNSWSILQDPVAYPDPQEFKPERFMKDGQLNPDVQDPDTAAFGFGRRICPGRYFSDSTLYIFICSVLSAFNITAPLDEKGEPIRLEMKMTSGLVSHPEVFRCSIIPRSAEAELLIKESAMEDQ</sequence>
<dbReference type="Gene3D" id="1.10.630.10">
    <property type="entry name" value="Cytochrome P450"/>
    <property type="match status" value="1"/>
</dbReference>
<accession>A0A067PWL6</accession>
<dbReference type="GO" id="GO:0005506">
    <property type="term" value="F:iron ion binding"/>
    <property type="evidence" value="ECO:0007669"/>
    <property type="project" value="InterPro"/>
</dbReference>
<dbReference type="PANTHER" id="PTHR46300">
    <property type="entry name" value="P450, PUTATIVE (EUROFUNG)-RELATED-RELATED"/>
    <property type="match status" value="1"/>
</dbReference>
<evidence type="ECO:0000256" key="8">
    <source>
        <dbReference type="ARBA" id="ARBA00023033"/>
    </source>
</evidence>
<dbReference type="InterPro" id="IPR002401">
    <property type="entry name" value="Cyt_P450_E_grp-I"/>
</dbReference>
<dbReference type="InParanoid" id="A0A067PWL6"/>
<dbReference type="CDD" id="cd11065">
    <property type="entry name" value="CYP64-like"/>
    <property type="match status" value="1"/>
</dbReference>
<keyword evidence="7 9" id="KW-0408">Iron</keyword>
<name>A0A067PWL6_9AGAM</name>
<keyword evidence="13" id="KW-1185">Reference proteome</keyword>
<dbReference type="InterPro" id="IPR050364">
    <property type="entry name" value="Cytochrome_P450_fung"/>
</dbReference>
<organism evidence="12 13">
    <name type="scientific">Jaapia argillacea MUCL 33604</name>
    <dbReference type="NCBI Taxonomy" id="933084"/>
    <lineage>
        <taxon>Eukaryota</taxon>
        <taxon>Fungi</taxon>
        <taxon>Dikarya</taxon>
        <taxon>Basidiomycota</taxon>
        <taxon>Agaricomycotina</taxon>
        <taxon>Agaricomycetes</taxon>
        <taxon>Agaricomycetidae</taxon>
        <taxon>Jaapiales</taxon>
        <taxon>Jaapiaceae</taxon>
        <taxon>Jaapia</taxon>
    </lineage>
</organism>
<evidence type="ECO:0008006" key="14">
    <source>
        <dbReference type="Google" id="ProtNLM"/>
    </source>
</evidence>
<evidence type="ECO:0000256" key="3">
    <source>
        <dbReference type="ARBA" id="ARBA00010617"/>
    </source>
</evidence>
<evidence type="ECO:0000256" key="1">
    <source>
        <dbReference type="ARBA" id="ARBA00001971"/>
    </source>
</evidence>
<gene>
    <name evidence="12" type="ORF">JAAARDRAFT_33832</name>
</gene>
<keyword evidence="6 10" id="KW-0560">Oxidoreductase</keyword>
<feature type="signal peptide" evidence="11">
    <location>
        <begin position="1"/>
        <end position="27"/>
    </location>
</feature>
<feature type="binding site" description="axial binding residue" evidence="9">
    <location>
        <position position="443"/>
    </location>
    <ligand>
        <name>heme</name>
        <dbReference type="ChEBI" id="CHEBI:30413"/>
    </ligand>
    <ligandPart>
        <name>Fe</name>
        <dbReference type="ChEBI" id="CHEBI:18248"/>
    </ligandPart>
</feature>
<evidence type="ECO:0000256" key="2">
    <source>
        <dbReference type="ARBA" id="ARBA00005179"/>
    </source>
</evidence>
<dbReference type="Proteomes" id="UP000027265">
    <property type="component" value="Unassembled WGS sequence"/>
</dbReference>
<dbReference type="PRINTS" id="PR00463">
    <property type="entry name" value="EP450I"/>
</dbReference>
<dbReference type="InterPro" id="IPR036396">
    <property type="entry name" value="Cyt_P450_sf"/>
</dbReference>
<keyword evidence="11" id="KW-0732">Signal</keyword>
<dbReference type="PROSITE" id="PS00086">
    <property type="entry name" value="CYTOCHROME_P450"/>
    <property type="match status" value="1"/>
</dbReference>